<proteinExistence type="predicted"/>
<dbReference type="SUPFAM" id="SSF48371">
    <property type="entry name" value="ARM repeat"/>
    <property type="match status" value="1"/>
</dbReference>
<dbReference type="Proteomes" id="UP001434883">
    <property type="component" value="Unassembled WGS sequence"/>
</dbReference>
<dbReference type="InterPro" id="IPR016024">
    <property type="entry name" value="ARM-type_fold"/>
</dbReference>
<sequence length="70" mass="7888">LLKRLDDSSEEVRSVAMQAVGLWLSSLTKDYNTELYAPHLQLLFQQLLLHLDDPDSSVQDQVLGETGWGC</sequence>
<dbReference type="PANTHER" id="PTHR16216">
    <property type="entry name" value="DYNEIN ASSEMBLY FACTOR 5, AXONEMAL"/>
    <property type="match status" value="1"/>
</dbReference>
<dbReference type="EMBL" id="JAHRIN010069308">
    <property type="protein sequence ID" value="MEQ2215994.1"/>
    <property type="molecule type" value="Genomic_DNA"/>
</dbReference>
<feature type="non-terminal residue" evidence="1">
    <location>
        <position position="1"/>
    </location>
</feature>
<accession>A0ABV0S673</accession>
<gene>
    <name evidence="1" type="ORF">XENOCAPTIV_009157</name>
</gene>
<dbReference type="Gene3D" id="1.25.10.10">
    <property type="entry name" value="Leucine-rich Repeat Variant"/>
    <property type="match status" value="1"/>
</dbReference>
<dbReference type="PANTHER" id="PTHR16216:SF2">
    <property type="entry name" value="DYNEIN AXONEMAL ASSEMBLY FACTOR 5"/>
    <property type="match status" value="1"/>
</dbReference>
<dbReference type="InterPro" id="IPR052623">
    <property type="entry name" value="DAAF5"/>
</dbReference>
<name>A0ABV0S673_9TELE</name>
<dbReference type="InterPro" id="IPR011989">
    <property type="entry name" value="ARM-like"/>
</dbReference>
<evidence type="ECO:0000313" key="1">
    <source>
        <dbReference type="EMBL" id="MEQ2215994.1"/>
    </source>
</evidence>
<comment type="caution">
    <text evidence="1">The sequence shown here is derived from an EMBL/GenBank/DDBJ whole genome shotgun (WGS) entry which is preliminary data.</text>
</comment>
<evidence type="ECO:0000313" key="2">
    <source>
        <dbReference type="Proteomes" id="UP001434883"/>
    </source>
</evidence>
<keyword evidence="2" id="KW-1185">Reference proteome</keyword>
<protein>
    <submittedName>
        <fullName evidence="1">Uncharacterized protein</fullName>
    </submittedName>
</protein>
<organism evidence="1 2">
    <name type="scientific">Xenoophorus captivus</name>
    <dbReference type="NCBI Taxonomy" id="1517983"/>
    <lineage>
        <taxon>Eukaryota</taxon>
        <taxon>Metazoa</taxon>
        <taxon>Chordata</taxon>
        <taxon>Craniata</taxon>
        <taxon>Vertebrata</taxon>
        <taxon>Euteleostomi</taxon>
        <taxon>Actinopterygii</taxon>
        <taxon>Neopterygii</taxon>
        <taxon>Teleostei</taxon>
        <taxon>Neoteleostei</taxon>
        <taxon>Acanthomorphata</taxon>
        <taxon>Ovalentaria</taxon>
        <taxon>Atherinomorphae</taxon>
        <taxon>Cyprinodontiformes</taxon>
        <taxon>Goodeidae</taxon>
        <taxon>Xenoophorus</taxon>
    </lineage>
</organism>
<reference evidence="1 2" key="1">
    <citation type="submission" date="2021-06" db="EMBL/GenBank/DDBJ databases">
        <authorList>
            <person name="Palmer J.M."/>
        </authorList>
    </citation>
    <scope>NUCLEOTIDE SEQUENCE [LARGE SCALE GENOMIC DNA]</scope>
    <source>
        <strain evidence="1 2">XC_2019</strain>
        <tissue evidence="1">Muscle</tissue>
    </source>
</reference>